<dbReference type="OrthoDB" id="408631at2759"/>
<dbReference type="EC" id="3.1.1.-" evidence="3"/>
<comment type="similarity">
    <text evidence="1 3">Belongs to the type-B carboxylesterase/lipase family.</text>
</comment>
<keyword evidence="7" id="KW-1185">Reference proteome</keyword>
<proteinExistence type="inferred from homology"/>
<dbReference type="Pfam" id="PF00135">
    <property type="entry name" value="COesterase"/>
    <property type="match status" value="1"/>
</dbReference>
<dbReference type="AlphaFoldDB" id="A0A553ICV2"/>
<keyword evidence="2 3" id="KW-0378">Hydrolase</keyword>
<keyword evidence="4" id="KW-1133">Transmembrane helix</keyword>
<dbReference type="InterPro" id="IPR050654">
    <property type="entry name" value="AChE-related_enzymes"/>
</dbReference>
<dbReference type="SUPFAM" id="SSF53474">
    <property type="entry name" value="alpha/beta-Hydrolases"/>
    <property type="match status" value="1"/>
</dbReference>
<feature type="domain" description="Carboxylesterase type B" evidence="5">
    <location>
        <begin position="74"/>
        <end position="577"/>
    </location>
</feature>
<reference evidence="7" key="1">
    <citation type="submission" date="2019-06" db="EMBL/GenBank/DDBJ databases">
        <title>Draft genome sequence of the griseofulvin-producing fungus Xylaria cubensis strain G536.</title>
        <authorList>
            <person name="Mead M.E."/>
            <person name="Raja H.A."/>
            <person name="Steenwyk J.L."/>
            <person name="Knowles S.L."/>
            <person name="Oberlies N.H."/>
            <person name="Rokas A."/>
        </authorList>
    </citation>
    <scope>NUCLEOTIDE SEQUENCE [LARGE SCALE GENOMIC DNA]</scope>
    <source>
        <strain evidence="7">G536</strain>
    </source>
</reference>
<organism evidence="6 7">
    <name type="scientific">Xylaria flabelliformis</name>
    <dbReference type="NCBI Taxonomy" id="2512241"/>
    <lineage>
        <taxon>Eukaryota</taxon>
        <taxon>Fungi</taxon>
        <taxon>Dikarya</taxon>
        <taxon>Ascomycota</taxon>
        <taxon>Pezizomycotina</taxon>
        <taxon>Sordariomycetes</taxon>
        <taxon>Xylariomycetidae</taxon>
        <taxon>Xylariales</taxon>
        <taxon>Xylariaceae</taxon>
        <taxon>Xylaria</taxon>
    </lineage>
</organism>
<evidence type="ECO:0000256" key="4">
    <source>
        <dbReference type="SAM" id="Phobius"/>
    </source>
</evidence>
<dbReference type="GO" id="GO:0052689">
    <property type="term" value="F:carboxylic ester hydrolase activity"/>
    <property type="evidence" value="ECO:0007669"/>
    <property type="project" value="TreeGrafter"/>
</dbReference>
<dbReference type="PANTHER" id="PTHR43918:SF4">
    <property type="entry name" value="CARBOXYLIC ESTER HYDROLASE"/>
    <property type="match status" value="1"/>
</dbReference>
<evidence type="ECO:0000256" key="1">
    <source>
        <dbReference type="ARBA" id="ARBA00005964"/>
    </source>
</evidence>
<dbReference type="Gene3D" id="3.40.50.1820">
    <property type="entry name" value="alpha/beta hydrolase"/>
    <property type="match status" value="1"/>
</dbReference>
<dbReference type="Proteomes" id="UP000319160">
    <property type="component" value="Unassembled WGS sequence"/>
</dbReference>
<dbReference type="InterPro" id="IPR002018">
    <property type="entry name" value="CarbesteraseB"/>
</dbReference>
<evidence type="ECO:0000256" key="2">
    <source>
        <dbReference type="ARBA" id="ARBA00022801"/>
    </source>
</evidence>
<dbReference type="PROSITE" id="PS00122">
    <property type="entry name" value="CARBOXYLESTERASE_B_1"/>
    <property type="match status" value="1"/>
</dbReference>
<evidence type="ECO:0000256" key="3">
    <source>
        <dbReference type="RuleBase" id="RU361235"/>
    </source>
</evidence>
<dbReference type="PANTHER" id="PTHR43918">
    <property type="entry name" value="ACETYLCHOLINESTERASE"/>
    <property type="match status" value="1"/>
</dbReference>
<dbReference type="InterPro" id="IPR019826">
    <property type="entry name" value="Carboxylesterase_B_AS"/>
</dbReference>
<feature type="transmembrane region" description="Helical" evidence="4">
    <location>
        <begin position="21"/>
        <end position="47"/>
    </location>
</feature>
<evidence type="ECO:0000313" key="6">
    <source>
        <dbReference type="EMBL" id="TRX98043.1"/>
    </source>
</evidence>
<dbReference type="STRING" id="2512241.A0A553ICV2"/>
<name>A0A553ICV2_9PEZI</name>
<keyword evidence="4" id="KW-0472">Membrane</keyword>
<evidence type="ECO:0000313" key="7">
    <source>
        <dbReference type="Proteomes" id="UP000319160"/>
    </source>
</evidence>
<evidence type="ECO:0000259" key="5">
    <source>
        <dbReference type="Pfam" id="PF00135"/>
    </source>
</evidence>
<dbReference type="EMBL" id="VFLP01000004">
    <property type="protein sequence ID" value="TRX98043.1"/>
    <property type="molecule type" value="Genomic_DNA"/>
</dbReference>
<dbReference type="InterPro" id="IPR029058">
    <property type="entry name" value="AB_hydrolase_fold"/>
</dbReference>
<comment type="caution">
    <text evidence="6">The sequence shown here is derived from an EMBL/GenBank/DDBJ whole genome shotgun (WGS) entry which is preliminary data.</text>
</comment>
<protein>
    <recommendedName>
        <fullName evidence="3">Carboxylic ester hydrolase</fullName>
        <ecNumber evidence="3">3.1.1.-</ecNumber>
    </recommendedName>
</protein>
<sequence length="586" mass="63563">MGGAWETSKKTFWYTVPRYHGYALFGFCIALVVVLALVLGPTIGLLVGGGGSPSEDSNANASIARANLGYATYRGTLVGAGGGVAQYLGLRYAAPPLGEMRFRRPGDPEPECVGGCEIDATTFGPICLGISQPYPNPSQDEDCLFANVWAPANATAGSKLPVWLFIQGGGYTTNSNANWNGTAVVERSGHRIVFVNFNYRVGLWGFLASRHVRADGDLNVGLLDQRAAMRWVRRHIAQFGGDPNHVVIHGASAGAGSVALHLVANDTQEKLFVGAVGESVFFPAQPFVHELEWQFDLVLRRTGCGNGSAESDDAMKCLRGKPTEVLQLANVPVAFPGTPATAEPLFFWTPCVDGVLLPDLPYCLLERGDFVDVPVIMGSTTDEGTVFAMDASTRDQMAAFLQSNYPLLSASNISEILERYPRMDSLPNHGAWFPSTAKAYGETTFTCPVTQILDSHTRSTNTSQVWGYRYDVHDAENEAAGLGVPHIFEAWAIFGPDSPTGPGRGPRGYYTYNAGVVPIMMDYWISFVRTLNPSTLRFPGTPIWKSWGCDGERLLIRTGNVSVERVPDDQKARCAFWKGLAPVMRQ</sequence>
<keyword evidence="4" id="KW-0812">Transmembrane</keyword>
<accession>A0A553ICV2</accession>
<gene>
    <name evidence="6" type="ORF">FHL15_001253</name>
</gene>